<evidence type="ECO:0000256" key="1">
    <source>
        <dbReference type="ARBA" id="ARBA00022574"/>
    </source>
</evidence>
<dbReference type="PANTHER" id="PTHR14221">
    <property type="entry name" value="WD REPEAT DOMAIN 44"/>
    <property type="match status" value="1"/>
</dbReference>
<dbReference type="PANTHER" id="PTHR14221:SF0">
    <property type="entry name" value="WD REPEAT-CONTAINING PROTEIN 44"/>
    <property type="match status" value="1"/>
</dbReference>
<evidence type="ECO:0000313" key="7">
    <source>
        <dbReference type="Proteomes" id="UP000639772"/>
    </source>
</evidence>
<evidence type="ECO:0000256" key="3">
    <source>
        <dbReference type="PROSITE-ProRule" id="PRU00221"/>
    </source>
</evidence>
<evidence type="ECO:0000313" key="5">
    <source>
        <dbReference type="EMBL" id="KAG0474334.1"/>
    </source>
</evidence>
<sequence length="746" mass="83332">MAFGRFFTEEDGDDRFFDSRDDLSSVFDSCPGTPTTSHASFTEETSVRWASGDSLYQVWMKSPVSIQERRAKFMLRFGLDTNRSHRLDSTVPYGELGVDDTSSGVFDRLPPDCCSMLRGCDLGNGSLLSCCSDVDTRCTSQVRSCDERFFSGIHNLNNGMVNGGIKYLQEPVSDQTATIDEVNRSICTTPVVQQSMRRGDSSTRNNSDELSRRKRVGWLRRLGAIVCIVDRQGYEFDSGFPDSVEVEKARFRRVRVQSYNKQSKEFSAVYMMQNFKAHHGAILTMKFSPDGKYLATGGEDGVVRVWQVTECARHGEDGLPDDDPSCIFFRVNRKLELSPLYAEKEKKKKVKGLLRSSDSACVVIPPEVFGISEKPLYEFHGHKADVLDLAWSNDECLLSSSVDKTVRLWQLGHDGCLKVFAHNNYVTCVQFNPIDERFFVSGSIDGKVRIWEILTSRVVSWSDVKQIVTAVCYRPDGKGLVVGSMAGDCCFYDISGNNLRLDTKILFEGKKKSLEKRITSFQYCPDNSRMLMVTSADSIRILDGVDVVSKFKGLGNARSHVSATFTTDGQHIVSSVEDSNSNVYIWNHSNKDRILSFNPKSIVWSSERFVSSHAHIAIPWQGFSSSGSCASQLISSQEGKLESAKNGFPCLGENLRDNTLYLSPSNGFTLSRKFLVDVLPRGSATWPEEKLPSSITQRFGLGRSQFKFLKASCRKGSSHAWGQVIVTAGWDGHIRSFQNYGLPATL</sequence>
<keyword evidence="6" id="KW-1185">Reference proteome</keyword>
<dbReference type="InterPro" id="IPR036322">
    <property type="entry name" value="WD40_repeat_dom_sf"/>
</dbReference>
<feature type="repeat" description="WD" evidence="3">
    <location>
        <begin position="379"/>
        <end position="411"/>
    </location>
</feature>
<dbReference type="SMART" id="SM00320">
    <property type="entry name" value="WD40"/>
    <property type="match status" value="7"/>
</dbReference>
<dbReference type="OrthoDB" id="408728at2759"/>
<dbReference type="InterPro" id="IPR020472">
    <property type="entry name" value="WD40_PAC1"/>
</dbReference>
<accession>A0A835QKL4</accession>
<dbReference type="Pfam" id="PF00400">
    <property type="entry name" value="WD40"/>
    <property type="match status" value="3"/>
</dbReference>
<proteinExistence type="predicted"/>
<dbReference type="Proteomes" id="UP000639772">
    <property type="component" value="Chromosome 7"/>
</dbReference>
<dbReference type="InterPro" id="IPR040324">
    <property type="entry name" value="WDR44/Dgr2"/>
</dbReference>
<name>A0A835QKL4_VANPL</name>
<feature type="repeat" description="WD" evidence="3">
    <location>
        <begin position="275"/>
        <end position="308"/>
    </location>
</feature>
<dbReference type="PROSITE" id="PS50294">
    <property type="entry name" value="WD_REPEATS_REGION"/>
    <property type="match status" value="3"/>
</dbReference>
<evidence type="ECO:0000256" key="2">
    <source>
        <dbReference type="ARBA" id="ARBA00022737"/>
    </source>
</evidence>
<keyword evidence="1 3" id="KW-0853">WD repeat</keyword>
<dbReference type="InterPro" id="IPR015943">
    <property type="entry name" value="WD40/YVTN_repeat-like_dom_sf"/>
</dbReference>
<dbReference type="PRINTS" id="PR00320">
    <property type="entry name" value="GPROTEINBRPT"/>
</dbReference>
<dbReference type="PROSITE" id="PS50082">
    <property type="entry name" value="WD_REPEATS_2"/>
    <property type="match status" value="3"/>
</dbReference>
<protein>
    <submittedName>
        <fullName evidence="5">Uncharacterized protein</fullName>
    </submittedName>
</protein>
<feature type="repeat" description="WD" evidence="3">
    <location>
        <begin position="419"/>
        <end position="461"/>
    </location>
</feature>
<dbReference type="Gene3D" id="2.130.10.10">
    <property type="entry name" value="YVTN repeat-like/Quinoprotein amine dehydrogenase"/>
    <property type="match status" value="1"/>
</dbReference>
<dbReference type="EMBL" id="JADCNL010000007">
    <property type="protein sequence ID" value="KAG0472597.1"/>
    <property type="molecule type" value="Genomic_DNA"/>
</dbReference>
<organism evidence="5 7">
    <name type="scientific">Vanilla planifolia</name>
    <name type="common">Vanilla</name>
    <dbReference type="NCBI Taxonomy" id="51239"/>
    <lineage>
        <taxon>Eukaryota</taxon>
        <taxon>Viridiplantae</taxon>
        <taxon>Streptophyta</taxon>
        <taxon>Embryophyta</taxon>
        <taxon>Tracheophyta</taxon>
        <taxon>Spermatophyta</taxon>
        <taxon>Magnoliopsida</taxon>
        <taxon>Liliopsida</taxon>
        <taxon>Asparagales</taxon>
        <taxon>Orchidaceae</taxon>
        <taxon>Vanilloideae</taxon>
        <taxon>Vanilleae</taxon>
        <taxon>Vanilla</taxon>
    </lineage>
</organism>
<dbReference type="SUPFAM" id="SSF50978">
    <property type="entry name" value="WD40 repeat-like"/>
    <property type="match status" value="1"/>
</dbReference>
<evidence type="ECO:0000313" key="6">
    <source>
        <dbReference type="Proteomes" id="UP000636800"/>
    </source>
</evidence>
<keyword evidence="2" id="KW-0677">Repeat</keyword>
<reference evidence="6 7" key="1">
    <citation type="journal article" date="2020" name="Nat. Food">
        <title>A phased Vanilla planifolia genome enables genetic improvement of flavour and production.</title>
        <authorList>
            <person name="Hasing T."/>
            <person name="Tang H."/>
            <person name="Brym M."/>
            <person name="Khazi F."/>
            <person name="Huang T."/>
            <person name="Chambers A.H."/>
        </authorList>
    </citation>
    <scope>NUCLEOTIDE SEQUENCE [LARGE SCALE GENOMIC DNA]</scope>
    <source>
        <tissue evidence="5">Leaf</tissue>
    </source>
</reference>
<dbReference type="EMBL" id="JADCNM010000007">
    <property type="protein sequence ID" value="KAG0474334.1"/>
    <property type="molecule type" value="Genomic_DNA"/>
</dbReference>
<evidence type="ECO:0000313" key="4">
    <source>
        <dbReference type="EMBL" id="KAG0472597.1"/>
    </source>
</evidence>
<dbReference type="InterPro" id="IPR001680">
    <property type="entry name" value="WD40_rpt"/>
</dbReference>
<dbReference type="AlphaFoldDB" id="A0A835QKL4"/>
<dbReference type="Proteomes" id="UP000636800">
    <property type="component" value="Chromosome 7"/>
</dbReference>
<gene>
    <name evidence="5" type="ORF">HPP92_014020</name>
    <name evidence="4" type="ORF">HPP92_014454</name>
</gene>
<comment type="caution">
    <text evidence="5">The sequence shown here is derived from an EMBL/GenBank/DDBJ whole genome shotgun (WGS) entry which is preliminary data.</text>
</comment>